<organism evidence="1 2">
    <name type="scientific">Propioniciclava flava</name>
    <dbReference type="NCBI Taxonomy" id="2072026"/>
    <lineage>
        <taxon>Bacteria</taxon>
        <taxon>Bacillati</taxon>
        <taxon>Actinomycetota</taxon>
        <taxon>Actinomycetes</taxon>
        <taxon>Propionibacteriales</taxon>
        <taxon>Propionibacteriaceae</taxon>
        <taxon>Propioniciclava</taxon>
    </lineage>
</organism>
<dbReference type="EMBL" id="PPCV01000003">
    <property type="protein sequence ID" value="RXW32551.1"/>
    <property type="molecule type" value="Genomic_DNA"/>
</dbReference>
<dbReference type="RefSeq" id="WP_164987437.1">
    <property type="nucleotide sequence ID" value="NZ_PPCV01000003.1"/>
</dbReference>
<comment type="caution">
    <text evidence="1">The sequence shown here is derived from an EMBL/GenBank/DDBJ whole genome shotgun (WGS) entry which is preliminary data.</text>
</comment>
<sequence length="85" mass="9090">MELIGSSLGEKFIAAISLFDADSNGESSLFGFVLVTVTRRAAPADPLVVRVPLKLRWRPGQAWVDAVQARLHQALREAGAGGYPA</sequence>
<evidence type="ECO:0000313" key="2">
    <source>
        <dbReference type="Proteomes" id="UP000290624"/>
    </source>
</evidence>
<dbReference type="Proteomes" id="UP000290624">
    <property type="component" value="Unassembled WGS sequence"/>
</dbReference>
<keyword evidence="2" id="KW-1185">Reference proteome</keyword>
<evidence type="ECO:0000313" key="1">
    <source>
        <dbReference type="EMBL" id="RXW32551.1"/>
    </source>
</evidence>
<gene>
    <name evidence="1" type="ORF">C1706_05135</name>
</gene>
<protein>
    <submittedName>
        <fullName evidence="1">Uncharacterized protein</fullName>
    </submittedName>
</protein>
<reference evidence="1 2" key="1">
    <citation type="submission" date="2018-01" db="EMBL/GenBank/DDBJ databases">
        <title>Lactibacter flavus gen. nov., sp. nov., a novel bacterium of the family Propionibacteriaceae isolated from raw milk and dairy products.</title>
        <authorList>
            <person name="Wenning M."/>
            <person name="Breitenwieser F."/>
            <person name="Huptas C."/>
            <person name="von Neubeck M."/>
            <person name="Busse H.-J."/>
            <person name="Scherer S."/>
        </authorList>
    </citation>
    <scope>NUCLEOTIDE SEQUENCE [LARGE SCALE GENOMIC DNA]</scope>
    <source>
        <strain evidence="1 2">VG341</strain>
    </source>
</reference>
<name>A0A4Q2EGQ7_9ACTN</name>
<accession>A0A4Q2EGQ7</accession>
<dbReference type="AlphaFoldDB" id="A0A4Q2EGQ7"/>
<proteinExistence type="predicted"/>